<dbReference type="InterPro" id="IPR038508">
    <property type="entry name" value="ArfGAP_dom_sf"/>
</dbReference>
<sequence length="1103" mass="119040">MGNVGSSQTAANKPSFSIEAVGLQTGPDAAPTTLKLSGGDVLEITAPGGIGCDLKLSSLLNDPDSSTPTQWKSVQSLARLSEAGSQRLRGRDLTLTIDYSEDLVAEFSFAVVGELPKGLVLIATDDSAERQNLMSKGSEFSANISRFPNVLVPQLVPSEPTHDGITRYTWSWKYAPPVPSGNGTARRELLPPTGGWKTFCCFGEYVPETKHFSAIMVFEFFVSSVVTPVARQSSQASALGTTDSGGGRRTSLLGALDFSPLSLHTDNPESTLSPRSARSSLSSPQSIPPFLTHGSGPPSASFTHRREHSGHSATSITNLEEVDDEPAFRATLESLERKTNALKLSVKQTNKELLAYVVAGRAFVEARRVMNEAIADIPIIDAAVPQMLRDVASAADYQIDKMLLHVEGVVLVQTNGVYADIKKVESKKKVYEQETKEFNSYEQKYLSMRGQKQKLSEADQKFQEKKKNYELTRLDYYVDLRKLHGAYSEGILDMEFTGLARKQLLMYEKIHEKLATKNDALAALEKRWKEVAEKSNVENRVGEERRKLIESKAQLYHEAGQAAAAVAANEGNHSDPEEDPVAANKFKGYRDLAQTDSDSAGMGRRRKGYLWVAVANDKVPHGQPKGNPGQLNWKKMWCVLQKGTLREYNLKRNQQEETYTTNLRLCTIRDSRNVDRRFSFELISGTGGKFTKRVYQATDAADVKAWMSVIQNSIEGALNGTVTISGDSGPEFGVGPSSMGPSSEMVWGAAGEDGFGAAPGTLRALDLLRDADPANSACAECSGKNPDWISINLGCLLCIDCSGSHRKLGTHITKIRSLTLDQSWTPELLSMLRALGNTRSNSIWEALLPNPDLKPTVRDPREHKERFIRDKYLSGAYLDRASESDPPTLLYRAAASRDVPEMLRAVALGADPSVTPVGNDYPVVIVALGYSSAPAPPPPRRESSIPLLSPIANNATATGFPPPSAPATTYCGNPRLMAAEFVLQNGANINAVTTLPSGTTAPAAPPAQMAAIHFAAAHLDVEALTFLISKGADVTLKDSAGNTPLNLVETSAGLTTRSAASSAKLPDLPPLPDGGDGTVAIDAAAICADKLRTALAKLSSYSM</sequence>
<name>A0AAD5TMI5_9FUNG</name>
<feature type="compositionally biased region" description="Low complexity" evidence="8">
    <location>
        <begin position="270"/>
        <end position="289"/>
    </location>
</feature>
<dbReference type="Pfam" id="PF01412">
    <property type="entry name" value="ArfGap"/>
    <property type="match status" value="1"/>
</dbReference>
<dbReference type="Gene3D" id="1.25.40.20">
    <property type="entry name" value="Ankyrin repeat-containing domain"/>
    <property type="match status" value="1"/>
</dbReference>
<comment type="caution">
    <text evidence="11">The sequence shown here is derived from an EMBL/GenBank/DDBJ whole genome shotgun (WGS) entry which is preliminary data.</text>
</comment>
<dbReference type="Proteomes" id="UP001212152">
    <property type="component" value="Unassembled WGS sequence"/>
</dbReference>
<evidence type="ECO:0000313" key="11">
    <source>
        <dbReference type="EMBL" id="KAJ3178958.1"/>
    </source>
</evidence>
<keyword evidence="12" id="KW-1185">Reference proteome</keyword>
<evidence type="ECO:0000259" key="10">
    <source>
        <dbReference type="PROSITE" id="PS50115"/>
    </source>
</evidence>
<dbReference type="SUPFAM" id="SSF57863">
    <property type="entry name" value="ArfGap/RecO-like zinc finger"/>
    <property type="match status" value="1"/>
</dbReference>
<keyword evidence="5" id="KW-0040">ANK repeat</keyword>
<dbReference type="AlphaFoldDB" id="A0AAD5TMI5"/>
<dbReference type="Gene3D" id="1.10.220.150">
    <property type="entry name" value="Arf GTPase activating protein"/>
    <property type="match status" value="1"/>
</dbReference>
<dbReference type="InterPro" id="IPR001849">
    <property type="entry name" value="PH_domain"/>
</dbReference>
<evidence type="ECO:0000256" key="4">
    <source>
        <dbReference type="ARBA" id="ARBA00022833"/>
    </source>
</evidence>
<keyword evidence="3 6" id="KW-0863">Zinc-finger</keyword>
<dbReference type="PANTHER" id="PTHR23180">
    <property type="entry name" value="CENTAURIN/ARF"/>
    <property type="match status" value="1"/>
</dbReference>
<dbReference type="PANTHER" id="PTHR23180:SF160">
    <property type="entry name" value="ADP-RIBOSYLATION FACTOR GTPASE-ACTIVATING PROTEIN EFFECTOR PROTEIN 1"/>
    <property type="match status" value="1"/>
</dbReference>
<dbReference type="SUPFAM" id="SSF103657">
    <property type="entry name" value="BAR/IMD domain-like"/>
    <property type="match status" value="1"/>
</dbReference>
<dbReference type="Gene3D" id="1.20.1270.60">
    <property type="entry name" value="Arfaptin homology (AH) domain/BAR domain"/>
    <property type="match status" value="1"/>
</dbReference>
<evidence type="ECO:0000256" key="7">
    <source>
        <dbReference type="SAM" id="Coils"/>
    </source>
</evidence>
<gene>
    <name evidence="11" type="ORF">HDU87_003227</name>
</gene>
<dbReference type="InterPro" id="IPR037278">
    <property type="entry name" value="ARFGAP/RecO"/>
</dbReference>
<dbReference type="GO" id="GO:0008270">
    <property type="term" value="F:zinc ion binding"/>
    <property type="evidence" value="ECO:0007669"/>
    <property type="project" value="UniProtKB-KW"/>
</dbReference>
<dbReference type="InterPro" id="IPR001164">
    <property type="entry name" value="ArfGAP_dom"/>
</dbReference>
<feature type="repeat" description="ANK" evidence="5">
    <location>
        <begin position="1007"/>
        <end position="1039"/>
    </location>
</feature>
<dbReference type="SMART" id="SM00105">
    <property type="entry name" value="ArfGap"/>
    <property type="match status" value="1"/>
</dbReference>
<evidence type="ECO:0000256" key="8">
    <source>
        <dbReference type="SAM" id="MobiDB-lite"/>
    </source>
</evidence>
<evidence type="ECO:0000256" key="2">
    <source>
        <dbReference type="ARBA" id="ARBA00022723"/>
    </source>
</evidence>
<dbReference type="FunFam" id="1.10.220.150:FF:000009">
    <property type="entry name" value="stromal membrane-associated protein 1 isoform X1"/>
    <property type="match status" value="1"/>
</dbReference>
<dbReference type="PROSITE" id="PS50115">
    <property type="entry name" value="ARFGAP"/>
    <property type="match status" value="1"/>
</dbReference>
<keyword evidence="2" id="KW-0479">Metal-binding</keyword>
<dbReference type="InterPro" id="IPR027267">
    <property type="entry name" value="AH/BAR_dom_sf"/>
</dbReference>
<evidence type="ECO:0000256" key="5">
    <source>
        <dbReference type="PROSITE-ProRule" id="PRU00023"/>
    </source>
</evidence>
<dbReference type="PROSITE" id="PS50088">
    <property type="entry name" value="ANK_REPEAT"/>
    <property type="match status" value="1"/>
</dbReference>
<proteinExistence type="predicted"/>
<feature type="region of interest" description="Disordered" evidence="8">
    <location>
        <begin position="264"/>
        <end position="320"/>
    </location>
</feature>
<dbReference type="Pfam" id="PF16746">
    <property type="entry name" value="BAR_3"/>
    <property type="match status" value="1"/>
</dbReference>
<dbReference type="InterPro" id="IPR036770">
    <property type="entry name" value="Ankyrin_rpt-contain_sf"/>
</dbReference>
<feature type="domain" description="Arf-GAP" evidence="10">
    <location>
        <begin position="762"/>
        <end position="885"/>
    </location>
</feature>
<dbReference type="CDD" id="cd08204">
    <property type="entry name" value="ArfGap"/>
    <property type="match status" value="1"/>
</dbReference>
<evidence type="ECO:0000313" key="12">
    <source>
        <dbReference type="Proteomes" id="UP001212152"/>
    </source>
</evidence>
<dbReference type="InterPro" id="IPR002110">
    <property type="entry name" value="Ankyrin_rpt"/>
</dbReference>
<dbReference type="GO" id="GO:0005096">
    <property type="term" value="F:GTPase activator activity"/>
    <property type="evidence" value="ECO:0007669"/>
    <property type="project" value="UniProtKB-KW"/>
</dbReference>
<feature type="domain" description="PH" evidence="9">
    <location>
        <begin position="603"/>
        <end position="715"/>
    </location>
</feature>
<dbReference type="PRINTS" id="PR00405">
    <property type="entry name" value="REVINTRACTNG"/>
</dbReference>
<dbReference type="GO" id="GO:0005737">
    <property type="term" value="C:cytoplasm"/>
    <property type="evidence" value="ECO:0007669"/>
    <property type="project" value="InterPro"/>
</dbReference>
<protein>
    <submittedName>
        <fullName evidence="11">Uncharacterized protein</fullName>
    </submittedName>
</protein>
<keyword evidence="1" id="KW-0343">GTPase activation</keyword>
<dbReference type="EMBL" id="JADGJQ010000023">
    <property type="protein sequence ID" value="KAJ3178958.1"/>
    <property type="molecule type" value="Genomic_DNA"/>
</dbReference>
<organism evidence="11 12">
    <name type="scientific">Geranomyces variabilis</name>
    <dbReference type="NCBI Taxonomy" id="109894"/>
    <lineage>
        <taxon>Eukaryota</taxon>
        <taxon>Fungi</taxon>
        <taxon>Fungi incertae sedis</taxon>
        <taxon>Chytridiomycota</taxon>
        <taxon>Chytridiomycota incertae sedis</taxon>
        <taxon>Chytridiomycetes</taxon>
        <taxon>Spizellomycetales</taxon>
        <taxon>Powellomycetaceae</taxon>
        <taxon>Geranomyces</taxon>
    </lineage>
</organism>
<evidence type="ECO:0000259" key="9">
    <source>
        <dbReference type="PROSITE" id="PS50003"/>
    </source>
</evidence>
<accession>A0AAD5TMI5</accession>
<dbReference type="PROSITE" id="PS50297">
    <property type="entry name" value="ANK_REP_REGION"/>
    <property type="match status" value="1"/>
</dbReference>
<keyword evidence="4" id="KW-0862">Zinc</keyword>
<dbReference type="SUPFAM" id="SSF50729">
    <property type="entry name" value="PH domain-like"/>
    <property type="match status" value="1"/>
</dbReference>
<dbReference type="InterPro" id="IPR011993">
    <property type="entry name" value="PH-like_dom_sf"/>
</dbReference>
<dbReference type="PROSITE" id="PS50003">
    <property type="entry name" value="PH_DOMAIN"/>
    <property type="match status" value="1"/>
</dbReference>
<dbReference type="Gene3D" id="2.30.29.30">
    <property type="entry name" value="Pleckstrin-homology domain (PH domain)/Phosphotyrosine-binding domain (PTB)"/>
    <property type="match status" value="1"/>
</dbReference>
<reference evidence="11" key="1">
    <citation type="submission" date="2020-05" db="EMBL/GenBank/DDBJ databases">
        <title>Phylogenomic resolution of chytrid fungi.</title>
        <authorList>
            <person name="Stajich J.E."/>
            <person name="Amses K."/>
            <person name="Simmons R."/>
            <person name="Seto K."/>
            <person name="Myers J."/>
            <person name="Bonds A."/>
            <person name="Quandt C.A."/>
            <person name="Barry K."/>
            <person name="Liu P."/>
            <person name="Grigoriev I."/>
            <person name="Longcore J.E."/>
            <person name="James T.Y."/>
        </authorList>
    </citation>
    <scope>NUCLEOTIDE SEQUENCE</scope>
    <source>
        <strain evidence="11">JEL0379</strain>
    </source>
</reference>
<dbReference type="SMART" id="SM00233">
    <property type="entry name" value="PH"/>
    <property type="match status" value="1"/>
</dbReference>
<evidence type="ECO:0000256" key="1">
    <source>
        <dbReference type="ARBA" id="ARBA00022468"/>
    </source>
</evidence>
<evidence type="ECO:0000256" key="6">
    <source>
        <dbReference type="PROSITE-ProRule" id="PRU00288"/>
    </source>
</evidence>
<evidence type="ECO:0000256" key="3">
    <source>
        <dbReference type="ARBA" id="ARBA00022771"/>
    </source>
</evidence>
<dbReference type="InterPro" id="IPR004148">
    <property type="entry name" value="BAR_dom"/>
</dbReference>
<dbReference type="SUPFAM" id="SSF48403">
    <property type="entry name" value="Ankyrin repeat"/>
    <property type="match status" value="1"/>
</dbReference>
<feature type="coiled-coil region" evidence="7">
    <location>
        <begin position="424"/>
        <end position="468"/>
    </location>
</feature>
<dbReference type="Pfam" id="PF00169">
    <property type="entry name" value="PH"/>
    <property type="match status" value="1"/>
</dbReference>
<dbReference type="InterPro" id="IPR045258">
    <property type="entry name" value="ACAP1/2/3-like"/>
</dbReference>
<keyword evidence="7" id="KW-0175">Coiled coil</keyword>